<evidence type="ECO:0000313" key="2">
    <source>
        <dbReference type="Proteomes" id="UP000239757"/>
    </source>
</evidence>
<organism evidence="1 2">
    <name type="scientific">Gossypium barbadense</name>
    <name type="common">Sea Island cotton</name>
    <name type="synonym">Hibiscus barbadensis</name>
    <dbReference type="NCBI Taxonomy" id="3634"/>
    <lineage>
        <taxon>Eukaryota</taxon>
        <taxon>Viridiplantae</taxon>
        <taxon>Streptophyta</taxon>
        <taxon>Embryophyta</taxon>
        <taxon>Tracheophyta</taxon>
        <taxon>Spermatophyta</taxon>
        <taxon>Magnoliopsida</taxon>
        <taxon>eudicotyledons</taxon>
        <taxon>Gunneridae</taxon>
        <taxon>Pentapetalae</taxon>
        <taxon>rosids</taxon>
        <taxon>malvids</taxon>
        <taxon>Malvales</taxon>
        <taxon>Malvaceae</taxon>
        <taxon>Malvoideae</taxon>
        <taxon>Gossypium</taxon>
    </lineage>
</organism>
<protein>
    <submittedName>
        <fullName evidence="1">Uncharacterized protein</fullName>
    </submittedName>
</protein>
<reference evidence="1 2" key="1">
    <citation type="submission" date="2015-01" db="EMBL/GenBank/DDBJ databases">
        <title>Genome of allotetraploid Gossypium barbadense reveals genomic plasticity and fiber elongation in cotton evolution.</title>
        <authorList>
            <person name="Chen X."/>
            <person name="Liu X."/>
            <person name="Zhao B."/>
            <person name="Zheng H."/>
            <person name="Hu Y."/>
            <person name="Lu G."/>
            <person name="Yang C."/>
            <person name="Chen J."/>
            <person name="Shan C."/>
            <person name="Zhang L."/>
            <person name="Zhou Y."/>
            <person name="Wang L."/>
            <person name="Guo W."/>
            <person name="Bai Y."/>
            <person name="Ruan J."/>
            <person name="Shangguan X."/>
            <person name="Mao Y."/>
            <person name="Jiang J."/>
            <person name="Zhu Y."/>
            <person name="Lei J."/>
            <person name="Kang H."/>
            <person name="Chen S."/>
            <person name="He X."/>
            <person name="Wang R."/>
            <person name="Wang Y."/>
            <person name="Chen J."/>
            <person name="Wang L."/>
            <person name="Yu S."/>
            <person name="Wang B."/>
            <person name="Wei J."/>
            <person name="Song S."/>
            <person name="Lu X."/>
            <person name="Gao Z."/>
            <person name="Gu W."/>
            <person name="Deng X."/>
            <person name="Ma D."/>
            <person name="Wang S."/>
            <person name="Liang W."/>
            <person name="Fang L."/>
            <person name="Cai C."/>
            <person name="Zhu X."/>
            <person name="Zhou B."/>
            <person name="Zhang Y."/>
            <person name="Chen Z."/>
            <person name="Xu S."/>
            <person name="Zhu R."/>
            <person name="Wang S."/>
            <person name="Zhang T."/>
            <person name="Zhao G."/>
        </authorList>
    </citation>
    <scope>NUCLEOTIDE SEQUENCE [LARGE SCALE GENOMIC DNA]</scope>
    <source>
        <strain evidence="2">cv. Xinhai21</strain>
        <tissue evidence="1">Leaf</tissue>
    </source>
</reference>
<gene>
    <name evidence="1" type="ORF">GOBAR_AA06148</name>
</gene>
<accession>A0A2P5YFU0</accession>
<proteinExistence type="predicted"/>
<dbReference type="EMBL" id="KZ663254">
    <property type="protein sequence ID" value="PPS14431.1"/>
    <property type="molecule type" value="Genomic_DNA"/>
</dbReference>
<dbReference type="AlphaFoldDB" id="A0A2P5YFU0"/>
<sequence>MASRHGCVALLCCFERFTRGRVARSWKLIDSRVGEKFCPIFTRLYRTAASPPVVLVSSLYCGSSVQG</sequence>
<evidence type="ECO:0000313" key="1">
    <source>
        <dbReference type="EMBL" id="PPS14431.1"/>
    </source>
</evidence>
<dbReference type="Proteomes" id="UP000239757">
    <property type="component" value="Unassembled WGS sequence"/>
</dbReference>
<name>A0A2P5YFU0_GOSBA</name>